<accession>A0A369KQP4</accession>
<dbReference type="InterPro" id="IPR022742">
    <property type="entry name" value="Hydrolase_4"/>
</dbReference>
<evidence type="ECO:0000313" key="2">
    <source>
        <dbReference type="EMBL" id="RDB35187.1"/>
    </source>
</evidence>
<dbReference type="EMBL" id="QOVW01000098">
    <property type="protein sequence ID" value="RDB35187.1"/>
    <property type="molecule type" value="Genomic_DNA"/>
</dbReference>
<dbReference type="InterPro" id="IPR051044">
    <property type="entry name" value="MAG_DAG_Lipase"/>
</dbReference>
<dbReference type="Pfam" id="PF12146">
    <property type="entry name" value="Hydrolase_4"/>
    <property type="match status" value="1"/>
</dbReference>
<sequence length="299" mass="33719">MFQEYTEKIKSFDGNQLFFRLYTPAIKNQLEIKPDGVVLAVHGFGEHSGRYSHLAEIVCSKNLAFAIFDIRGHGRSGPLRGDAENLHAFILDIIFMCDHVKKIFNINANNKKFFGLLGHSFGSLLVTYALAHMNYSSLNVFLSSPCYSVKQKIPKWKKLIANNLSKYLPNLFVPTGISPNSLSNNPKNNQAAQSDKEILKFISARMGYIFLSAVDESKIINAIQMIKNPIKIVAASDDKLVDVEKTKKYVSYFNNNGTSLKVIQGAGHEIFNEILEYQKVALHEFVMWLESKNDNFGVE</sequence>
<reference evidence="2" key="1">
    <citation type="submission" date="2018-04" db="EMBL/GenBank/DDBJ databases">
        <title>Draft genome sequence of the Candidatus Spirobacillus cienkowskii, a pathogen of freshwater Daphnia species, reconstructed from hemolymph metagenomic reads.</title>
        <authorList>
            <person name="Bresciani L."/>
            <person name="Lemos L.N."/>
            <person name="Wale N."/>
            <person name="Lin J.Y."/>
            <person name="Fernandes G.R."/>
            <person name="Duffy M.A."/>
            <person name="Rodrigues J.M."/>
        </authorList>
    </citation>
    <scope>NUCLEOTIDE SEQUENCE [LARGE SCALE GENOMIC DNA]</scope>
    <source>
        <strain evidence="2">Binning01</strain>
    </source>
</reference>
<dbReference type="Proteomes" id="UP000253934">
    <property type="component" value="Unassembled WGS sequence"/>
</dbReference>
<comment type="caution">
    <text evidence="2">The sequence shown here is derived from an EMBL/GenBank/DDBJ whole genome shotgun (WGS) entry which is preliminary data.</text>
</comment>
<keyword evidence="3" id="KW-1185">Reference proteome</keyword>
<proteinExistence type="predicted"/>
<protein>
    <submittedName>
        <fullName evidence="2">Alpha/beta fold hydrolase</fullName>
    </submittedName>
</protein>
<name>A0A369KQP4_9BACT</name>
<keyword evidence="2" id="KW-0378">Hydrolase</keyword>
<dbReference type="SUPFAM" id="SSF53474">
    <property type="entry name" value="alpha/beta-Hydrolases"/>
    <property type="match status" value="1"/>
</dbReference>
<dbReference type="AlphaFoldDB" id="A0A369KQP4"/>
<dbReference type="Gene3D" id="3.40.50.1820">
    <property type="entry name" value="alpha/beta hydrolase"/>
    <property type="match status" value="1"/>
</dbReference>
<feature type="domain" description="Serine aminopeptidase S33" evidence="1">
    <location>
        <begin position="33"/>
        <end position="273"/>
    </location>
</feature>
<dbReference type="GO" id="GO:0016787">
    <property type="term" value="F:hydrolase activity"/>
    <property type="evidence" value="ECO:0007669"/>
    <property type="project" value="UniProtKB-KW"/>
</dbReference>
<evidence type="ECO:0000259" key="1">
    <source>
        <dbReference type="Pfam" id="PF12146"/>
    </source>
</evidence>
<dbReference type="PANTHER" id="PTHR11614">
    <property type="entry name" value="PHOSPHOLIPASE-RELATED"/>
    <property type="match status" value="1"/>
</dbReference>
<evidence type="ECO:0000313" key="3">
    <source>
        <dbReference type="Proteomes" id="UP000253934"/>
    </source>
</evidence>
<organism evidence="2 3">
    <name type="scientific">Spirobacillus cienkowskii</name>
    <dbReference type="NCBI Taxonomy" id="495820"/>
    <lineage>
        <taxon>Bacteria</taxon>
        <taxon>Pseudomonadati</taxon>
        <taxon>Bdellovibrionota</taxon>
        <taxon>Oligoflexia</taxon>
        <taxon>Silvanigrellales</taxon>
        <taxon>Spirobacillus</taxon>
    </lineage>
</organism>
<dbReference type="InterPro" id="IPR029058">
    <property type="entry name" value="AB_hydrolase_fold"/>
</dbReference>
<gene>
    <name evidence="2" type="ORF">DCC88_11475</name>
</gene>